<accession>A0A0F9DY95</accession>
<keyword evidence="1" id="KW-0812">Transmembrane</keyword>
<proteinExistence type="predicted"/>
<evidence type="ECO:0000256" key="1">
    <source>
        <dbReference type="SAM" id="Phobius"/>
    </source>
</evidence>
<gene>
    <name evidence="2" type="ORF">LCGC14_2142250</name>
</gene>
<feature type="transmembrane region" description="Helical" evidence="1">
    <location>
        <begin position="20"/>
        <end position="37"/>
    </location>
</feature>
<reference evidence="2" key="1">
    <citation type="journal article" date="2015" name="Nature">
        <title>Complex archaea that bridge the gap between prokaryotes and eukaryotes.</title>
        <authorList>
            <person name="Spang A."/>
            <person name="Saw J.H."/>
            <person name="Jorgensen S.L."/>
            <person name="Zaremba-Niedzwiedzka K."/>
            <person name="Martijn J."/>
            <person name="Lind A.E."/>
            <person name="van Eijk R."/>
            <person name="Schleper C."/>
            <person name="Guy L."/>
            <person name="Ettema T.J."/>
        </authorList>
    </citation>
    <scope>NUCLEOTIDE SEQUENCE</scope>
</reference>
<organism evidence="2">
    <name type="scientific">marine sediment metagenome</name>
    <dbReference type="NCBI Taxonomy" id="412755"/>
    <lineage>
        <taxon>unclassified sequences</taxon>
        <taxon>metagenomes</taxon>
        <taxon>ecological metagenomes</taxon>
    </lineage>
</organism>
<keyword evidence="1" id="KW-1133">Transmembrane helix</keyword>
<sequence length="72" mass="7939">PFGTGLSRPFVEAGWKGQVAASYGFGVGGTLLGSYIAHRKGWHKFERLIPVLVAVPTGMVASHNFRLEWRIR</sequence>
<feature type="non-terminal residue" evidence="2">
    <location>
        <position position="1"/>
    </location>
</feature>
<evidence type="ECO:0000313" key="2">
    <source>
        <dbReference type="EMBL" id="KKL66714.1"/>
    </source>
</evidence>
<evidence type="ECO:0008006" key="3">
    <source>
        <dbReference type="Google" id="ProtNLM"/>
    </source>
</evidence>
<keyword evidence="1" id="KW-0472">Membrane</keyword>
<protein>
    <recommendedName>
        <fullName evidence="3">DUF1294 domain-containing protein</fullName>
    </recommendedName>
</protein>
<dbReference type="AlphaFoldDB" id="A0A0F9DY95"/>
<comment type="caution">
    <text evidence="2">The sequence shown here is derived from an EMBL/GenBank/DDBJ whole genome shotgun (WGS) entry which is preliminary data.</text>
</comment>
<dbReference type="EMBL" id="LAZR01027115">
    <property type="protein sequence ID" value="KKL66714.1"/>
    <property type="molecule type" value="Genomic_DNA"/>
</dbReference>
<name>A0A0F9DY95_9ZZZZ</name>